<evidence type="ECO:0000313" key="1">
    <source>
        <dbReference type="EMBL" id="KAH9368826.1"/>
    </source>
</evidence>
<gene>
    <name evidence="1" type="ORF">HPB48_004325</name>
</gene>
<organism evidence="1 2">
    <name type="scientific">Haemaphysalis longicornis</name>
    <name type="common">Bush tick</name>
    <dbReference type="NCBI Taxonomy" id="44386"/>
    <lineage>
        <taxon>Eukaryota</taxon>
        <taxon>Metazoa</taxon>
        <taxon>Ecdysozoa</taxon>
        <taxon>Arthropoda</taxon>
        <taxon>Chelicerata</taxon>
        <taxon>Arachnida</taxon>
        <taxon>Acari</taxon>
        <taxon>Parasitiformes</taxon>
        <taxon>Ixodida</taxon>
        <taxon>Ixodoidea</taxon>
        <taxon>Ixodidae</taxon>
        <taxon>Haemaphysalinae</taxon>
        <taxon>Haemaphysalis</taxon>
    </lineage>
</organism>
<comment type="caution">
    <text evidence="1">The sequence shown here is derived from an EMBL/GenBank/DDBJ whole genome shotgun (WGS) entry which is preliminary data.</text>
</comment>
<evidence type="ECO:0000313" key="2">
    <source>
        <dbReference type="Proteomes" id="UP000821853"/>
    </source>
</evidence>
<dbReference type="VEuPathDB" id="VectorBase:HLOH_053723"/>
<keyword evidence="2" id="KW-1185">Reference proteome</keyword>
<reference evidence="1 2" key="1">
    <citation type="journal article" date="2020" name="Cell">
        <title>Large-Scale Comparative Analyses of Tick Genomes Elucidate Their Genetic Diversity and Vector Capacities.</title>
        <authorList>
            <consortium name="Tick Genome and Microbiome Consortium (TIGMIC)"/>
            <person name="Jia N."/>
            <person name="Wang J."/>
            <person name="Shi W."/>
            <person name="Du L."/>
            <person name="Sun Y."/>
            <person name="Zhan W."/>
            <person name="Jiang J.F."/>
            <person name="Wang Q."/>
            <person name="Zhang B."/>
            <person name="Ji P."/>
            <person name="Bell-Sakyi L."/>
            <person name="Cui X.M."/>
            <person name="Yuan T.T."/>
            <person name="Jiang B.G."/>
            <person name="Yang W.F."/>
            <person name="Lam T.T."/>
            <person name="Chang Q.C."/>
            <person name="Ding S.J."/>
            <person name="Wang X.J."/>
            <person name="Zhu J.G."/>
            <person name="Ruan X.D."/>
            <person name="Zhao L."/>
            <person name="Wei J.T."/>
            <person name="Ye R.Z."/>
            <person name="Que T.C."/>
            <person name="Du C.H."/>
            <person name="Zhou Y.H."/>
            <person name="Cheng J.X."/>
            <person name="Dai P.F."/>
            <person name="Guo W.B."/>
            <person name="Han X.H."/>
            <person name="Huang E.J."/>
            <person name="Li L.F."/>
            <person name="Wei W."/>
            <person name="Gao Y.C."/>
            <person name="Liu J.Z."/>
            <person name="Shao H.Z."/>
            <person name="Wang X."/>
            <person name="Wang C.C."/>
            <person name="Yang T.C."/>
            <person name="Huo Q.B."/>
            <person name="Li W."/>
            <person name="Chen H.Y."/>
            <person name="Chen S.E."/>
            <person name="Zhou L.G."/>
            <person name="Ni X.B."/>
            <person name="Tian J.H."/>
            <person name="Sheng Y."/>
            <person name="Liu T."/>
            <person name="Pan Y.S."/>
            <person name="Xia L.Y."/>
            <person name="Li J."/>
            <person name="Zhao F."/>
            <person name="Cao W.C."/>
        </authorList>
    </citation>
    <scope>NUCLEOTIDE SEQUENCE [LARGE SCALE GENOMIC DNA]</scope>
    <source>
        <strain evidence="1">HaeL-2018</strain>
    </source>
</reference>
<dbReference type="OrthoDB" id="10574454at2759"/>
<proteinExistence type="predicted"/>
<sequence length="101" mass="11339">MNSHLVVEFINLVIITRRSRNGNNDDIFTIETLTLCDKEEKEAVALSKPSTGGRVAVRAASSLPETAYVKQRPFKDSLRVKKHGVPGRFFDKDVDAFFVND</sequence>
<dbReference type="AlphaFoldDB" id="A0A9J6FZZ4"/>
<dbReference type="EMBL" id="JABSTR010000004">
    <property type="protein sequence ID" value="KAH9368826.1"/>
    <property type="molecule type" value="Genomic_DNA"/>
</dbReference>
<dbReference type="Proteomes" id="UP000821853">
    <property type="component" value="Chromosome 2"/>
</dbReference>
<accession>A0A9J6FZZ4</accession>
<protein>
    <submittedName>
        <fullName evidence="1">Uncharacterized protein</fullName>
    </submittedName>
</protein>
<name>A0A9J6FZZ4_HAELO</name>